<name>A0ABD3VXH4_SINWO</name>
<protein>
    <recommendedName>
        <fullName evidence="6">Phosphoenolpyruvate synthase</fullName>
    </recommendedName>
</protein>
<dbReference type="Pfam" id="PF01326">
    <property type="entry name" value="PPDK_N"/>
    <property type="match status" value="1"/>
</dbReference>
<dbReference type="Pfam" id="PF00391">
    <property type="entry name" value="PEP-utilizers"/>
    <property type="match status" value="1"/>
</dbReference>
<keyword evidence="5" id="KW-1185">Reference proteome</keyword>
<comment type="caution">
    <text evidence="4">The sequence shown here is derived from an EMBL/GenBank/DDBJ whole genome shotgun (WGS) entry which is preliminary data.</text>
</comment>
<evidence type="ECO:0000259" key="2">
    <source>
        <dbReference type="Pfam" id="PF00391"/>
    </source>
</evidence>
<dbReference type="InterPro" id="IPR051549">
    <property type="entry name" value="PEP_Utilizing_Enz"/>
</dbReference>
<evidence type="ECO:0000313" key="5">
    <source>
        <dbReference type="Proteomes" id="UP001634394"/>
    </source>
</evidence>
<dbReference type="PANTHER" id="PTHR43615">
    <property type="entry name" value="PHOSPHOENOLPYRUVATE SYNTHASE-RELATED"/>
    <property type="match status" value="1"/>
</dbReference>
<dbReference type="InterPro" id="IPR002192">
    <property type="entry name" value="PPDK_AMP/ATP-bd"/>
</dbReference>
<evidence type="ECO:0008006" key="6">
    <source>
        <dbReference type="Google" id="ProtNLM"/>
    </source>
</evidence>
<dbReference type="SUPFAM" id="SSF52009">
    <property type="entry name" value="Phosphohistidine domain"/>
    <property type="match status" value="1"/>
</dbReference>
<dbReference type="Proteomes" id="UP001634394">
    <property type="component" value="Unassembled WGS sequence"/>
</dbReference>
<sequence length="1249" mass="141098">MIEILLAIISICIVFIIYPNRMTQYVYFVIIFMQRSKWRKNFITFLLKDNSHITTKGFSTVPEEIDLIDKLDETLMDRIGFCGFNEDGTLITFSQIKVTNVKKNRITFSNSSEEVYVWEDDVFEQETSSKLFTGKMNIAVLEPLRKWRISFHGFLKSVAGEEKSIYANISLLWQCSSDPYECGQNSALWSFAKLSAERNMAYNELKRIITGQAFRFDQWGGLCGTLDIDQSGEKFVRFTSPRSRSFSKISEGGGKTQTIHYIKMKEKCWMLMLIKDYLYDSKTISGYIVYPNGEIWPLAFNDGTSNTSVYKPVLEETAFTQDGDCKALKISSQLDDTYEKVFVGEQFERYYVNDEAAFGCHVIEETKHIVFTMNIGTSTKHKYVCDDEVCNIPLAISLKDSLSKRPDLVGGKGASFAKLLAMQDDLDIIIPIGFCVTTKAYAEHIRENHELALSIESINVCIRNKHIDQLHKCCENATLTMTRTRMSAVTQAILIDQLHTHFGSEYENECLAVRSSAVGEDGIESSSAGQMVTVLNVKGYDSIIQAILKCWASSLSFNIVEYRRQYGQRLMEPMAVVVQKMIKSEVSGVLFTADPLTNKGSTIVINAFPGLGEVVVSWKSNVDTIFITRTLSQHLDIRQRISAENKQDSDKCTSEQDMCLKDEMALKICRAAILIEAQFGSHMDIEWAVADGYVYFFQARPIVSVVGETDEELMHEFNTPVTDWKTCLTTGNIGEMLPGIPTPLTIDLFGRAVDMAVKIMNECNVGLRYSTYASMFLCTFYYRMFVNLSFVCSASINSMYSDKSMVEMFIMGETLPEHSMQNLESFCGKKQPLLSRLTGFIKERFKTWRAEKILRSYEKILQDSTMLYHATDLNEIMDEIESKHEHYFRVWGATMYQNAQSAVGSAILMSVLSGKSKKVTLDVSADLARLISSCKNVYSADVPASLADLAKLIDKSNQKDYFLGLPVEEEIYRSFLDRHGHRCVREADFLELSWAMDPTKLIKCLKALISQGLVNIQTEPQDIKEIVESLRSPLTSFQKLLFRSFLVSLARQGVAKREWGKSIAIKMGDVIKQAYWKLADLMVQESRLPEQDLLFYLTHREIKTLIETRRNISQTLLLYSFKKVNYGAPIPKSMDANRSGTMACEGQGMPVSRGIVTGRACVITDISEVGQIHKGDILICLFTDVGWSPYFPLLSGLVTEIGGLLSHGAVVAREYGLPCIVCMSNATKLFKTGDIVELNATDGKLYKIK</sequence>
<organism evidence="4 5">
    <name type="scientific">Sinanodonta woodiana</name>
    <name type="common">Chinese pond mussel</name>
    <name type="synonym">Anodonta woodiana</name>
    <dbReference type="NCBI Taxonomy" id="1069815"/>
    <lineage>
        <taxon>Eukaryota</taxon>
        <taxon>Metazoa</taxon>
        <taxon>Spiralia</taxon>
        <taxon>Lophotrochozoa</taxon>
        <taxon>Mollusca</taxon>
        <taxon>Bivalvia</taxon>
        <taxon>Autobranchia</taxon>
        <taxon>Heteroconchia</taxon>
        <taxon>Palaeoheterodonta</taxon>
        <taxon>Unionida</taxon>
        <taxon>Unionoidea</taxon>
        <taxon>Unionidae</taxon>
        <taxon>Unioninae</taxon>
        <taxon>Sinanodonta</taxon>
    </lineage>
</organism>
<dbReference type="AlphaFoldDB" id="A0ABD3VXH4"/>
<proteinExistence type="inferred from homology"/>
<dbReference type="Gene3D" id="3.30.470.20">
    <property type="entry name" value="ATP-grasp fold, B domain"/>
    <property type="match status" value="1"/>
</dbReference>
<dbReference type="InterPro" id="IPR008279">
    <property type="entry name" value="PEP-util_enz_mobile_dom"/>
</dbReference>
<accession>A0ABD3VXH4</accession>
<dbReference type="Gene3D" id="3.30.1490.20">
    <property type="entry name" value="ATP-grasp fold, A domain"/>
    <property type="match status" value="1"/>
</dbReference>
<evidence type="ECO:0000313" key="4">
    <source>
        <dbReference type="EMBL" id="KAL3866314.1"/>
    </source>
</evidence>
<reference evidence="4 5" key="1">
    <citation type="submission" date="2024-11" db="EMBL/GenBank/DDBJ databases">
        <title>Chromosome-level genome assembly of the freshwater bivalve Anodonta woodiana.</title>
        <authorList>
            <person name="Chen X."/>
        </authorList>
    </citation>
    <scope>NUCLEOTIDE SEQUENCE [LARGE SCALE GENOMIC DNA]</scope>
    <source>
        <strain evidence="4">MN2024</strain>
        <tissue evidence="4">Gills</tissue>
    </source>
</reference>
<dbReference type="SUPFAM" id="SSF56059">
    <property type="entry name" value="Glutathione synthetase ATP-binding domain-like"/>
    <property type="match status" value="1"/>
</dbReference>
<dbReference type="InterPro" id="IPR036637">
    <property type="entry name" value="Phosphohistidine_dom_sf"/>
</dbReference>
<dbReference type="PANTHER" id="PTHR43615:SF1">
    <property type="entry name" value="PPDK_N DOMAIN-CONTAINING PROTEIN"/>
    <property type="match status" value="1"/>
</dbReference>
<dbReference type="EMBL" id="JBJQND010000009">
    <property type="protein sequence ID" value="KAL3866314.1"/>
    <property type="molecule type" value="Genomic_DNA"/>
</dbReference>
<dbReference type="InterPro" id="IPR013815">
    <property type="entry name" value="ATP_grasp_subdomain_1"/>
</dbReference>
<comment type="similarity">
    <text evidence="1">Belongs to the PEP-utilizing enzyme family.</text>
</comment>
<feature type="domain" description="Pyruvate phosphate dikinase AMP/ATP-binding" evidence="3">
    <location>
        <begin position="407"/>
        <end position="712"/>
    </location>
</feature>
<evidence type="ECO:0000256" key="1">
    <source>
        <dbReference type="ARBA" id="ARBA00007837"/>
    </source>
</evidence>
<dbReference type="Gene3D" id="3.50.30.10">
    <property type="entry name" value="Phosphohistidine domain"/>
    <property type="match status" value="1"/>
</dbReference>
<feature type="domain" description="PEP-utilising enzyme mobile" evidence="2">
    <location>
        <begin position="1173"/>
        <end position="1243"/>
    </location>
</feature>
<gene>
    <name evidence="4" type="ORF">ACJMK2_043621</name>
</gene>
<evidence type="ECO:0000259" key="3">
    <source>
        <dbReference type="Pfam" id="PF01326"/>
    </source>
</evidence>